<gene>
    <name evidence="3" type="ORF">L1049_021182</name>
</gene>
<evidence type="ECO:0000256" key="1">
    <source>
        <dbReference type="SAM" id="SignalP"/>
    </source>
</evidence>
<comment type="caution">
    <text evidence="3">The sequence shown here is derived from an EMBL/GenBank/DDBJ whole genome shotgun (WGS) entry which is preliminary data.</text>
</comment>
<keyword evidence="4" id="KW-1185">Reference proteome</keyword>
<reference evidence="3 4" key="1">
    <citation type="journal article" date="2024" name="Plant J.">
        <title>Genome sequences and population genomics reveal climatic adaptation and genomic divergence between two closely related sweetgum species.</title>
        <authorList>
            <person name="Xu W.Q."/>
            <person name="Ren C.Q."/>
            <person name="Zhang X.Y."/>
            <person name="Comes H.P."/>
            <person name="Liu X.H."/>
            <person name="Li Y.G."/>
            <person name="Kettle C.J."/>
            <person name="Jalonen R."/>
            <person name="Gaisberger H."/>
            <person name="Ma Y.Z."/>
            <person name="Qiu Y.X."/>
        </authorList>
    </citation>
    <scope>NUCLEOTIDE SEQUENCE [LARGE SCALE GENOMIC DNA]</scope>
    <source>
        <strain evidence="3">Hangzhou</strain>
    </source>
</reference>
<accession>A0AAP0S8W8</accession>
<organism evidence="3 4">
    <name type="scientific">Liquidambar formosana</name>
    <name type="common">Formosan gum</name>
    <dbReference type="NCBI Taxonomy" id="63359"/>
    <lineage>
        <taxon>Eukaryota</taxon>
        <taxon>Viridiplantae</taxon>
        <taxon>Streptophyta</taxon>
        <taxon>Embryophyta</taxon>
        <taxon>Tracheophyta</taxon>
        <taxon>Spermatophyta</taxon>
        <taxon>Magnoliopsida</taxon>
        <taxon>eudicotyledons</taxon>
        <taxon>Gunneridae</taxon>
        <taxon>Pentapetalae</taxon>
        <taxon>Saxifragales</taxon>
        <taxon>Altingiaceae</taxon>
        <taxon>Liquidambar</taxon>
    </lineage>
</organism>
<dbReference type="AlphaFoldDB" id="A0AAP0S8W8"/>
<dbReference type="InterPro" id="IPR056462">
    <property type="entry name" value="HAD_RAM2/GPAT1-8"/>
</dbReference>
<evidence type="ECO:0000259" key="2">
    <source>
        <dbReference type="Pfam" id="PF23270"/>
    </source>
</evidence>
<feature type="signal peptide" evidence="1">
    <location>
        <begin position="1"/>
        <end position="24"/>
    </location>
</feature>
<name>A0AAP0S8W8_LIQFO</name>
<feature type="domain" description="Glycerol-3-phosphate acyltransferase RAM2/GPAT1-8 HAD-like" evidence="2">
    <location>
        <begin position="58"/>
        <end position="85"/>
    </location>
</feature>
<evidence type="ECO:0000313" key="3">
    <source>
        <dbReference type="EMBL" id="KAK9293193.1"/>
    </source>
</evidence>
<dbReference type="Proteomes" id="UP001415857">
    <property type="component" value="Unassembled WGS sequence"/>
</dbReference>
<dbReference type="EMBL" id="JBBPBK010000001">
    <property type="protein sequence ID" value="KAK9293193.1"/>
    <property type="molecule type" value="Genomic_DNA"/>
</dbReference>
<protein>
    <recommendedName>
        <fullName evidence="2">Glycerol-3-phosphate acyltransferase RAM2/GPAT1-8 HAD-like domain-containing protein</fullName>
    </recommendedName>
</protein>
<evidence type="ECO:0000313" key="4">
    <source>
        <dbReference type="Proteomes" id="UP001415857"/>
    </source>
</evidence>
<keyword evidence="1" id="KW-0732">Signal</keyword>
<feature type="chain" id="PRO_5042939856" description="Glycerol-3-phosphate acyltransferase RAM2/GPAT1-8 HAD-like domain-containing protein" evidence="1">
    <location>
        <begin position="25"/>
        <end position="90"/>
    </location>
</feature>
<dbReference type="Pfam" id="PF23270">
    <property type="entry name" value="HAD_RAM2_N"/>
    <property type="match status" value="1"/>
</dbReference>
<sequence>MAGKLCTKALILLVKYLLRRTGNSFTLQSNGGNGHASQLKFHKYHSVVHRSEELSNQTLMFHVEGVLLKSPSLFPYFMLVAFEAGLLEDI</sequence>
<proteinExistence type="predicted"/>